<dbReference type="Proteomes" id="UP000191987">
    <property type="component" value="Unassembled WGS sequence"/>
</dbReference>
<gene>
    <name evidence="1" type="ORF">AGR7C_Cc150072</name>
</gene>
<reference evidence="1 2" key="1">
    <citation type="submission" date="2016-01" db="EMBL/GenBank/DDBJ databases">
        <authorList>
            <person name="Oliw E.H."/>
        </authorList>
    </citation>
    <scope>NUCLEOTIDE SEQUENCE [LARGE SCALE GENOMIC DNA]</scope>
    <source>
        <strain evidence="1 2">Zutra 3-1</strain>
    </source>
</reference>
<proteinExistence type="predicted"/>
<dbReference type="AlphaFoldDB" id="A0A1S7PEP3"/>
<evidence type="ECO:0000313" key="1">
    <source>
        <dbReference type="EMBL" id="CUX20257.1"/>
    </source>
</evidence>
<evidence type="ECO:0000313" key="2">
    <source>
        <dbReference type="Proteomes" id="UP000191987"/>
    </source>
</evidence>
<name>A0A1S7PEP3_9HYPH</name>
<accession>A0A1S7PEP3</accession>
<dbReference type="InterPro" id="IPR011101">
    <property type="entry name" value="DUF5131"/>
</dbReference>
<protein>
    <submittedName>
        <fullName evidence="1">Uncharacterized protein</fullName>
    </submittedName>
</protein>
<organism evidence="1 2">
    <name type="scientific">Agrobacterium deltaense Zutra 3/1</name>
    <dbReference type="NCBI Taxonomy" id="1183427"/>
    <lineage>
        <taxon>Bacteria</taxon>
        <taxon>Pseudomonadati</taxon>
        <taxon>Pseudomonadota</taxon>
        <taxon>Alphaproteobacteria</taxon>
        <taxon>Hyphomicrobiales</taxon>
        <taxon>Rhizobiaceae</taxon>
        <taxon>Rhizobium/Agrobacterium group</taxon>
        <taxon>Agrobacterium</taxon>
    </lineage>
</organism>
<sequence length="87" mass="9763">MVLIGYPRKPVPFLFKQWGEWVPDDVARKLPGVKPMQPYPCVDLPRDDNAFAVTNLGTVKMVRVGKKAAGREIYGTEYLQFPKALAA</sequence>
<dbReference type="Pfam" id="PF07505">
    <property type="entry name" value="DUF5131"/>
    <property type="match status" value="1"/>
</dbReference>
<dbReference type="EMBL" id="FBWG01000007">
    <property type="protein sequence ID" value="CUX20257.1"/>
    <property type="molecule type" value="Genomic_DNA"/>
</dbReference>